<proteinExistence type="inferred from homology"/>
<comment type="subcellular location">
    <subcellularLocation>
        <location evidence="1">Membrane</location>
        <topology evidence="1">Multi-pass membrane protein</topology>
    </subcellularLocation>
</comment>
<dbReference type="GO" id="GO:0016020">
    <property type="term" value="C:membrane"/>
    <property type="evidence" value="ECO:0007669"/>
    <property type="project" value="UniProtKB-SubCell"/>
</dbReference>
<sequence>MIKESDGKIGIREFVSIIVFSIILKVADMTPNLLFKEGMTATWMMPLIMGGYILLPLLILLSLLNRYKSKGLIELIYSITGKYVGFIISFVLTIISLLGTAVNLRDQVDILNTLFFPKTPIIVLLIIITISCYLIAKRGLEALGRTCWLLLPIIIASFILLVALALGEVNLEYIYPIWGPGLSQLFKSSLLHISIFGELFLMTTFYPFVRDDKKYYRGTFYSLFIIITGMVLSFLLYITVFDYPTIQKVAFPFQSLSLYVSIGYFIANVENLFLLFWFIGAIMRFSIYLYVTAAIFAYTIKIEEFELLLFPISLVIISLALIPENSIVAMRIFREDYILKFTWSIFIFLPVFLWVVDRLKGRADDEIY</sequence>
<evidence type="ECO:0000313" key="9">
    <source>
        <dbReference type="EMBL" id="SNY26490.1"/>
    </source>
</evidence>
<evidence type="ECO:0000256" key="4">
    <source>
        <dbReference type="ARBA" id="ARBA00022544"/>
    </source>
</evidence>
<evidence type="ECO:0000256" key="3">
    <source>
        <dbReference type="ARBA" id="ARBA00022448"/>
    </source>
</evidence>
<keyword evidence="7 8" id="KW-0472">Membrane</keyword>
<keyword evidence="10" id="KW-1185">Reference proteome</keyword>
<gene>
    <name evidence="9" type="ORF">SAMN06265827_1109</name>
</gene>
<dbReference type="Pfam" id="PF03845">
    <property type="entry name" value="Spore_permease"/>
    <property type="match status" value="1"/>
</dbReference>
<dbReference type="NCBIfam" id="TIGR00912">
    <property type="entry name" value="2A0309"/>
    <property type="match status" value="1"/>
</dbReference>
<evidence type="ECO:0000256" key="5">
    <source>
        <dbReference type="ARBA" id="ARBA00022692"/>
    </source>
</evidence>
<accession>A0A285GS56</accession>
<organism evidence="9 10">
    <name type="scientific">Orenia metallireducens</name>
    <dbReference type="NCBI Taxonomy" id="1413210"/>
    <lineage>
        <taxon>Bacteria</taxon>
        <taxon>Bacillati</taxon>
        <taxon>Bacillota</taxon>
        <taxon>Clostridia</taxon>
        <taxon>Halanaerobiales</taxon>
        <taxon>Halobacteroidaceae</taxon>
        <taxon>Orenia</taxon>
    </lineage>
</organism>
<feature type="transmembrane region" description="Helical" evidence="8">
    <location>
        <begin position="189"/>
        <end position="208"/>
    </location>
</feature>
<keyword evidence="3" id="KW-0813">Transport</keyword>
<name>A0A285GS56_9FIRM</name>
<feature type="transmembrane region" description="Helical" evidence="8">
    <location>
        <begin position="9"/>
        <end position="27"/>
    </location>
</feature>
<reference evidence="10" key="1">
    <citation type="submission" date="2017-09" db="EMBL/GenBank/DDBJ databases">
        <authorList>
            <person name="Varghese N."/>
            <person name="Submissions S."/>
        </authorList>
    </citation>
    <scope>NUCLEOTIDE SEQUENCE [LARGE SCALE GENOMIC DNA]</scope>
    <source>
        <strain evidence="10">MSL47</strain>
    </source>
</reference>
<dbReference type="InterPro" id="IPR004761">
    <property type="entry name" value="Spore_GerAB"/>
</dbReference>
<comment type="similarity">
    <text evidence="2">Belongs to the amino acid-polyamine-organocation (APC) superfamily. Spore germination protein (SGP) (TC 2.A.3.9) family.</text>
</comment>
<keyword evidence="4" id="KW-0309">Germination</keyword>
<dbReference type="EMBL" id="OBDZ01000010">
    <property type="protein sequence ID" value="SNY26490.1"/>
    <property type="molecule type" value="Genomic_DNA"/>
</dbReference>
<feature type="transmembrane region" description="Helical" evidence="8">
    <location>
        <begin position="258"/>
        <end position="278"/>
    </location>
</feature>
<keyword evidence="5 8" id="KW-0812">Transmembrane</keyword>
<evidence type="ECO:0000256" key="6">
    <source>
        <dbReference type="ARBA" id="ARBA00022989"/>
    </source>
</evidence>
<feature type="transmembrane region" description="Helical" evidence="8">
    <location>
        <begin position="148"/>
        <end position="169"/>
    </location>
</feature>
<feature type="transmembrane region" description="Helical" evidence="8">
    <location>
        <begin position="220"/>
        <end position="238"/>
    </location>
</feature>
<dbReference type="Gene3D" id="1.20.1740.10">
    <property type="entry name" value="Amino acid/polyamine transporter I"/>
    <property type="match status" value="1"/>
</dbReference>
<protein>
    <submittedName>
        <fullName evidence="9">Spore germination protein (Amino acid permease)</fullName>
    </submittedName>
</protein>
<evidence type="ECO:0000256" key="7">
    <source>
        <dbReference type="ARBA" id="ARBA00023136"/>
    </source>
</evidence>
<evidence type="ECO:0000256" key="8">
    <source>
        <dbReference type="SAM" id="Phobius"/>
    </source>
</evidence>
<feature type="transmembrane region" description="Helical" evidence="8">
    <location>
        <begin position="337"/>
        <end position="356"/>
    </location>
</feature>
<dbReference type="RefSeq" id="WP_097017586.1">
    <property type="nucleotide sequence ID" value="NZ_OBDZ01000010.1"/>
</dbReference>
<dbReference type="GO" id="GO:0009847">
    <property type="term" value="P:spore germination"/>
    <property type="evidence" value="ECO:0007669"/>
    <property type="project" value="InterPro"/>
</dbReference>
<feature type="transmembrane region" description="Helical" evidence="8">
    <location>
        <begin position="43"/>
        <end position="63"/>
    </location>
</feature>
<feature type="transmembrane region" description="Helical" evidence="8">
    <location>
        <begin position="83"/>
        <end position="102"/>
    </location>
</feature>
<dbReference type="Proteomes" id="UP000219573">
    <property type="component" value="Unassembled WGS sequence"/>
</dbReference>
<dbReference type="OrthoDB" id="2081904at2"/>
<evidence type="ECO:0000313" key="10">
    <source>
        <dbReference type="Proteomes" id="UP000219573"/>
    </source>
</evidence>
<feature type="transmembrane region" description="Helical" evidence="8">
    <location>
        <begin position="308"/>
        <end position="330"/>
    </location>
</feature>
<evidence type="ECO:0000256" key="2">
    <source>
        <dbReference type="ARBA" id="ARBA00007998"/>
    </source>
</evidence>
<evidence type="ECO:0000256" key="1">
    <source>
        <dbReference type="ARBA" id="ARBA00004141"/>
    </source>
</evidence>
<dbReference type="PANTHER" id="PTHR34975">
    <property type="entry name" value="SPORE GERMINATION PROTEIN A2"/>
    <property type="match status" value="1"/>
</dbReference>
<feature type="transmembrane region" description="Helical" evidence="8">
    <location>
        <begin position="285"/>
        <end position="302"/>
    </location>
</feature>
<feature type="transmembrane region" description="Helical" evidence="8">
    <location>
        <begin position="114"/>
        <end position="136"/>
    </location>
</feature>
<dbReference type="PANTHER" id="PTHR34975:SF2">
    <property type="entry name" value="SPORE GERMINATION PROTEIN A2"/>
    <property type="match status" value="1"/>
</dbReference>
<keyword evidence="6 8" id="KW-1133">Transmembrane helix</keyword>
<dbReference type="AlphaFoldDB" id="A0A285GS56"/>